<dbReference type="RefSeq" id="XP_060028219.1">
    <property type="nucleotide sequence ID" value="XM_060172236.1"/>
</dbReference>
<evidence type="ECO:0000256" key="1">
    <source>
        <dbReference type="SAM" id="Phobius"/>
    </source>
</evidence>
<protein>
    <submittedName>
        <fullName evidence="3">Uncharacterized protein LOC132532854</fullName>
    </submittedName>
</protein>
<reference evidence="3" key="1">
    <citation type="submission" date="2025-08" db="UniProtKB">
        <authorList>
            <consortium name="RefSeq"/>
        </authorList>
    </citation>
    <scope>IDENTIFICATION</scope>
</reference>
<feature type="transmembrane region" description="Helical" evidence="1">
    <location>
        <begin position="213"/>
        <end position="230"/>
    </location>
</feature>
<sequence>MLSRAKGRSSPKLSKACCPSRATGLCLRDRNCLCLCPVLCLCSCCHLEKPQPYCTETTDVIKGEPPLCEESEEEQETESVCSDIPYLLVSEERYRGGLPAQAAGCCLRKGRRVHLVVSENHLHGDIVLHRPPQSPWPTEHTAPQCSLLPEGTAEMARAAEGPLPSTLFPAQPAGLQARPHATAATAGAEFPLCPGTGTCSTQKLNLSSSKENLIFFFGYCVVMFALLYFFKYF</sequence>
<keyword evidence="1" id="KW-1133">Transmembrane helix</keyword>
<organism evidence="2 3">
    <name type="scientific">Erinaceus europaeus</name>
    <name type="common">Western European hedgehog</name>
    <dbReference type="NCBI Taxonomy" id="9365"/>
    <lineage>
        <taxon>Eukaryota</taxon>
        <taxon>Metazoa</taxon>
        <taxon>Chordata</taxon>
        <taxon>Craniata</taxon>
        <taxon>Vertebrata</taxon>
        <taxon>Euteleostomi</taxon>
        <taxon>Mammalia</taxon>
        <taxon>Eutheria</taxon>
        <taxon>Laurasiatheria</taxon>
        <taxon>Eulipotyphla</taxon>
        <taxon>Erinaceidae</taxon>
        <taxon>Erinaceinae</taxon>
        <taxon>Erinaceus</taxon>
    </lineage>
</organism>
<keyword evidence="2" id="KW-1185">Reference proteome</keyword>
<proteinExistence type="predicted"/>
<dbReference type="Proteomes" id="UP001652624">
    <property type="component" value="Chromosome 14"/>
</dbReference>
<keyword evidence="1" id="KW-0812">Transmembrane</keyword>
<name>A0ABM3VV65_ERIEU</name>
<keyword evidence="1" id="KW-0472">Membrane</keyword>
<gene>
    <name evidence="3" type="primary">LOC132532854</name>
</gene>
<evidence type="ECO:0000313" key="2">
    <source>
        <dbReference type="Proteomes" id="UP001652624"/>
    </source>
</evidence>
<accession>A0ABM3VV65</accession>
<evidence type="ECO:0000313" key="3">
    <source>
        <dbReference type="RefSeq" id="XP_060028219.1"/>
    </source>
</evidence>
<dbReference type="GeneID" id="132532854"/>